<accession>E6PIP9</accession>
<protein>
    <submittedName>
        <fullName evidence="1">Uncharacterized protein</fullName>
    </submittedName>
</protein>
<dbReference type="EMBL" id="CABL01000019">
    <property type="protein sequence ID" value="CBH76340.1"/>
    <property type="molecule type" value="Genomic_DNA"/>
</dbReference>
<proteinExistence type="predicted"/>
<organism evidence="1">
    <name type="scientific">mine drainage metagenome</name>
    <dbReference type="NCBI Taxonomy" id="410659"/>
    <lineage>
        <taxon>unclassified sequences</taxon>
        <taxon>metagenomes</taxon>
        <taxon>ecological metagenomes</taxon>
    </lineage>
</organism>
<name>E6PIP9_9ZZZZ</name>
<comment type="caution">
    <text evidence="1">The sequence shown here is derived from an EMBL/GenBank/DDBJ whole genome shotgun (WGS) entry which is preliminary data.</text>
</comment>
<evidence type="ECO:0000313" key="1">
    <source>
        <dbReference type="EMBL" id="CBH76340.1"/>
    </source>
</evidence>
<gene>
    <name evidence="1" type="ORF">CARN1_0820</name>
</gene>
<dbReference type="AlphaFoldDB" id="E6PIP9"/>
<reference evidence="1" key="1">
    <citation type="submission" date="2009-10" db="EMBL/GenBank/DDBJ databases">
        <title>Diversity of trophic interactions inside an arsenic-rich microbial ecosystem.</title>
        <authorList>
            <person name="Bertin P.N."/>
            <person name="Heinrich-Salmeron A."/>
            <person name="Pelletier E."/>
            <person name="Goulhen-Chollet F."/>
            <person name="Arsene-Ploetze F."/>
            <person name="Gallien S."/>
            <person name="Calteau A."/>
            <person name="Vallenet D."/>
            <person name="Casiot C."/>
            <person name="Chane-Woon-Ming B."/>
            <person name="Giloteaux L."/>
            <person name="Barakat M."/>
            <person name="Bonnefoy V."/>
            <person name="Bruneel O."/>
            <person name="Chandler M."/>
            <person name="Cleiss J."/>
            <person name="Duran R."/>
            <person name="Elbaz-Poulichet F."/>
            <person name="Fonknechten N."/>
            <person name="Lauga B."/>
            <person name="Mornico D."/>
            <person name="Ortet P."/>
            <person name="Schaeffer C."/>
            <person name="Siguier P."/>
            <person name="Alexander Thil Smith A."/>
            <person name="Van Dorsselaer A."/>
            <person name="Weissenbach J."/>
            <person name="Medigue C."/>
            <person name="Le Paslier D."/>
        </authorList>
    </citation>
    <scope>NUCLEOTIDE SEQUENCE</scope>
</reference>
<sequence>MLSTCRAFALAATLIATIGAAAAPKPASLCDGGLLAILNRPTIGYSTCAVAPRRVVGEFGIQNTVDAAGSNLSLGQGFLRYGLGHGFEADIDAPNVIAGSSVPFAGLQDLGLGLKWQFLDRPTLGGAFDLIQSLPTARAGVSLGAPSTTLNLDLATALGSRSGLGITLAAIDTSGFGGGGARQRYFAFQPSMALTNLITPRLQIYLEGVALSRTAPDAPGAFTIDGGFQYAATPSLELDIEGAQSTSAGIHAHYFGLGFGIAV</sequence>